<feature type="non-terminal residue" evidence="2">
    <location>
        <position position="1"/>
    </location>
</feature>
<organism evidence="2">
    <name type="scientific">uncultured Ramlibacter sp</name>
    <dbReference type="NCBI Taxonomy" id="260755"/>
    <lineage>
        <taxon>Bacteria</taxon>
        <taxon>Pseudomonadati</taxon>
        <taxon>Pseudomonadota</taxon>
        <taxon>Betaproteobacteria</taxon>
        <taxon>Burkholderiales</taxon>
        <taxon>Comamonadaceae</taxon>
        <taxon>Ramlibacter</taxon>
        <taxon>environmental samples</taxon>
    </lineage>
</organism>
<feature type="non-terminal residue" evidence="2">
    <location>
        <position position="86"/>
    </location>
</feature>
<dbReference type="GO" id="GO:0003960">
    <property type="term" value="F:quinone reductase (NADPH) activity"/>
    <property type="evidence" value="ECO:0007669"/>
    <property type="project" value="UniProtKB-EC"/>
</dbReference>
<protein>
    <submittedName>
        <fullName evidence="2">Quinone oxidoreductase</fullName>
        <ecNumber evidence="2">1.6.5.5</ecNumber>
    </submittedName>
</protein>
<feature type="compositionally biased region" description="Basic residues" evidence="1">
    <location>
        <begin position="31"/>
        <end position="48"/>
    </location>
</feature>
<evidence type="ECO:0000313" key="2">
    <source>
        <dbReference type="EMBL" id="CAA9430477.1"/>
    </source>
</evidence>
<feature type="region of interest" description="Disordered" evidence="1">
    <location>
        <begin position="1"/>
        <end position="86"/>
    </location>
</feature>
<dbReference type="AlphaFoldDB" id="A0A6J4Q020"/>
<evidence type="ECO:0000256" key="1">
    <source>
        <dbReference type="SAM" id="MobiDB-lite"/>
    </source>
</evidence>
<proteinExistence type="predicted"/>
<gene>
    <name evidence="2" type="ORF">AVDCRST_MAG51-2583</name>
</gene>
<feature type="compositionally biased region" description="Basic and acidic residues" evidence="1">
    <location>
        <begin position="76"/>
        <end position="86"/>
    </location>
</feature>
<sequence length="86" mass="8692">RFGSGAAVRPGRAGHQGLAVPDPADPVQPHRLARGHAGHGRRPVRGGAKRPGEDPHRPAPSAGAGAAGAPGPGSAQDHRLHDPHRV</sequence>
<keyword evidence="2" id="KW-0560">Oxidoreductase</keyword>
<dbReference type="EMBL" id="CADCUX010000555">
    <property type="protein sequence ID" value="CAA9430477.1"/>
    <property type="molecule type" value="Genomic_DNA"/>
</dbReference>
<name>A0A6J4Q020_9BURK</name>
<dbReference type="EC" id="1.6.5.5" evidence="2"/>
<accession>A0A6J4Q020</accession>
<reference evidence="2" key="1">
    <citation type="submission" date="2020-02" db="EMBL/GenBank/DDBJ databases">
        <authorList>
            <person name="Meier V. D."/>
        </authorList>
    </citation>
    <scope>NUCLEOTIDE SEQUENCE</scope>
    <source>
        <strain evidence="2">AVDCRST_MAG51</strain>
    </source>
</reference>